<evidence type="ECO:0000256" key="3">
    <source>
        <dbReference type="ARBA" id="ARBA00022723"/>
    </source>
</evidence>
<gene>
    <name evidence="9" type="ORF">RPE78_10405</name>
</gene>
<evidence type="ECO:0000259" key="8">
    <source>
        <dbReference type="PROSITE" id="PS51007"/>
    </source>
</evidence>
<feature type="signal peptide" evidence="7">
    <location>
        <begin position="1"/>
        <end position="20"/>
    </location>
</feature>
<dbReference type="PROSITE" id="PS51007">
    <property type="entry name" value="CYTC"/>
    <property type="match status" value="1"/>
</dbReference>
<evidence type="ECO:0000313" key="10">
    <source>
        <dbReference type="Proteomes" id="UP001623290"/>
    </source>
</evidence>
<evidence type="ECO:0000256" key="7">
    <source>
        <dbReference type="SAM" id="SignalP"/>
    </source>
</evidence>
<organism evidence="9 10">
    <name type="scientific">Thioclava litoralis</name>
    <dbReference type="NCBI Taxonomy" id="3076557"/>
    <lineage>
        <taxon>Bacteria</taxon>
        <taxon>Pseudomonadati</taxon>
        <taxon>Pseudomonadota</taxon>
        <taxon>Alphaproteobacteria</taxon>
        <taxon>Rhodobacterales</taxon>
        <taxon>Paracoccaceae</taxon>
        <taxon>Thioclava</taxon>
    </lineage>
</organism>
<dbReference type="Gene3D" id="1.10.760.10">
    <property type="entry name" value="Cytochrome c-like domain"/>
    <property type="match status" value="1"/>
</dbReference>
<keyword evidence="4" id="KW-0249">Electron transport</keyword>
<keyword evidence="10" id="KW-1185">Reference proteome</keyword>
<keyword evidence="7" id="KW-0732">Signal</keyword>
<keyword evidence="2 6" id="KW-0349">Heme</keyword>
<evidence type="ECO:0000256" key="4">
    <source>
        <dbReference type="ARBA" id="ARBA00022982"/>
    </source>
</evidence>
<feature type="chain" id="PRO_5046881844" evidence="7">
    <location>
        <begin position="21"/>
        <end position="136"/>
    </location>
</feature>
<dbReference type="InterPro" id="IPR009056">
    <property type="entry name" value="Cyt_c-like_dom"/>
</dbReference>
<dbReference type="PANTHER" id="PTHR11961">
    <property type="entry name" value="CYTOCHROME C"/>
    <property type="match status" value="1"/>
</dbReference>
<dbReference type="Proteomes" id="UP001623290">
    <property type="component" value="Chromosome"/>
</dbReference>
<keyword evidence="5 6" id="KW-0408">Iron</keyword>
<keyword evidence="1" id="KW-0813">Transport</keyword>
<evidence type="ECO:0000313" key="9">
    <source>
        <dbReference type="EMBL" id="WRY33102.1"/>
    </source>
</evidence>
<accession>A0ABZ1DYM5</accession>
<sequence>MKISLFATLTAVTLAAPAFAQDAAKGEKEFRACKACHAIVAPDGTAIVKGGKVGPNLYGVIGRQVGSLEGFKYKDSIKAVGATGAVWTKEELEAYITDPNAWLEEKTGDKAARSGMTFKAKKGQGDIAAYLESVAK</sequence>
<evidence type="ECO:0000256" key="1">
    <source>
        <dbReference type="ARBA" id="ARBA00022448"/>
    </source>
</evidence>
<protein>
    <submittedName>
        <fullName evidence="9">Cytochrome C</fullName>
    </submittedName>
</protein>
<feature type="domain" description="Cytochrome c" evidence="8">
    <location>
        <begin position="21"/>
        <end position="135"/>
    </location>
</feature>
<keyword evidence="3 6" id="KW-0479">Metal-binding</keyword>
<dbReference type="InterPro" id="IPR002327">
    <property type="entry name" value="Cyt_c_1A/1B"/>
</dbReference>
<dbReference type="RefSeq" id="WP_339109411.1">
    <property type="nucleotide sequence ID" value="NZ_CP135443.1"/>
</dbReference>
<dbReference type="EMBL" id="CP135443">
    <property type="protein sequence ID" value="WRY33102.1"/>
    <property type="molecule type" value="Genomic_DNA"/>
</dbReference>
<dbReference type="SUPFAM" id="SSF46626">
    <property type="entry name" value="Cytochrome c"/>
    <property type="match status" value="1"/>
</dbReference>
<reference evidence="9 10" key="1">
    <citation type="submission" date="2023-09" db="EMBL/GenBank/DDBJ databases">
        <title>Thioclava shenzhenensis sp. nov., a multidrug resistant bacteria-antagonizing species isolated from coastal seawater.</title>
        <authorList>
            <person name="Long M."/>
        </authorList>
    </citation>
    <scope>NUCLEOTIDE SEQUENCE [LARGE SCALE GENOMIC DNA]</scope>
    <source>
        <strain evidence="9 10">FTW29</strain>
    </source>
</reference>
<evidence type="ECO:0000256" key="2">
    <source>
        <dbReference type="ARBA" id="ARBA00022617"/>
    </source>
</evidence>
<evidence type="ECO:0000256" key="6">
    <source>
        <dbReference type="PROSITE-ProRule" id="PRU00433"/>
    </source>
</evidence>
<proteinExistence type="predicted"/>
<evidence type="ECO:0000256" key="5">
    <source>
        <dbReference type="ARBA" id="ARBA00023004"/>
    </source>
</evidence>
<name>A0ABZ1DYM5_9RHOB</name>
<dbReference type="InterPro" id="IPR036909">
    <property type="entry name" value="Cyt_c-like_dom_sf"/>
</dbReference>